<accession>A0A160VB29</accession>
<dbReference type="InterPro" id="IPR003029">
    <property type="entry name" value="S1_domain"/>
</dbReference>
<dbReference type="GO" id="GO:0003729">
    <property type="term" value="F:mRNA binding"/>
    <property type="evidence" value="ECO:0007669"/>
    <property type="project" value="TreeGrafter"/>
</dbReference>
<dbReference type="PANTHER" id="PTHR10724">
    <property type="entry name" value="30S RIBOSOMAL PROTEIN S1"/>
    <property type="match status" value="1"/>
</dbReference>
<keyword evidence="3" id="KW-0687">Ribonucleoprotein</keyword>
<dbReference type="Gene3D" id="2.40.50.140">
    <property type="entry name" value="Nucleic acid-binding proteins"/>
    <property type="match status" value="2"/>
</dbReference>
<name>A0A160VB29_9ZZZZ</name>
<gene>
    <name evidence="6" type="ORF">MGWOODY_Clf2803</name>
</gene>
<keyword evidence="2 6" id="KW-0689">Ribosomal protein</keyword>
<sequence length="186" mass="20503">MLEENSDSPLQMSDLTEEDISPRTYTPGEIVEGQVVRVDPDGIVVGVGLKMEGMVPLDEMRMLSLEDQMMLEPGQAIAVAIVGGRAGDMPMLSYDQAQEVRSWQALQQHLDENTVVTALVTGQNRGGLEVDCLGIRGFVPFSHLAPTPGVDRDEVLAARVKQKSEFNVLEIDRSQNRLVLTERAIW</sequence>
<dbReference type="EMBL" id="FAXA01000279">
    <property type="protein sequence ID" value="CUV02625.1"/>
    <property type="molecule type" value="Genomic_DNA"/>
</dbReference>
<organism evidence="6">
    <name type="scientific">hydrothermal vent metagenome</name>
    <dbReference type="NCBI Taxonomy" id="652676"/>
    <lineage>
        <taxon>unclassified sequences</taxon>
        <taxon>metagenomes</taxon>
        <taxon>ecological metagenomes</taxon>
    </lineage>
</organism>
<feature type="domain" description="S1 motif" evidence="5">
    <location>
        <begin position="113"/>
        <end position="183"/>
    </location>
</feature>
<dbReference type="CDD" id="cd04465">
    <property type="entry name" value="S1_RPS1_repeat_ec2_hs2"/>
    <property type="match status" value="1"/>
</dbReference>
<evidence type="ECO:0000313" key="6">
    <source>
        <dbReference type="EMBL" id="CUV02625.1"/>
    </source>
</evidence>
<comment type="similarity">
    <text evidence="1">Belongs to the bacterial ribosomal protein bS1 family.</text>
</comment>
<proteinExistence type="inferred from homology"/>
<feature type="region of interest" description="Disordered" evidence="4">
    <location>
        <begin position="1"/>
        <end position="27"/>
    </location>
</feature>
<evidence type="ECO:0000259" key="5">
    <source>
        <dbReference type="PROSITE" id="PS50126"/>
    </source>
</evidence>
<dbReference type="Pfam" id="PF00575">
    <property type="entry name" value="S1"/>
    <property type="match status" value="2"/>
</dbReference>
<protein>
    <submittedName>
        <fullName evidence="6">SSU ribosomal protein S1p</fullName>
    </submittedName>
</protein>
<dbReference type="InterPro" id="IPR050437">
    <property type="entry name" value="Ribos_protein_bS1-like"/>
</dbReference>
<evidence type="ECO:0000256" key="2">
    <source>
        <dbReference type="ARBA" id="ARBA00022980"/>
    </source>
</evidence>
<dbReference type="PROSITE" id="PS50126">
    <property type="entry name" value="S1"/>
    <property type="match status" value="2"/>
</dbReference>
<dbReference type="SMART" id="SM00316">
    <property type="entry name" value="S1"/>
    <property type="match status" value="2"/>
</dbReference>
<dbReference type="GO" id="GO:0003735">
    <property type="term" value="F:structural constituent of ribosome"/>
    <property type="evidence" value="ECO:0007669"/>
    <property type="project" value="TreeGrafter"/>
</dbReference>
<reference evidence="6" key="1">
    <citation type="submission" date="2015-10" db="EMBL/GenBank/DDBJ databases">
        <authorList>
            <person name="Gilbert D.G."/>
        </authorList>
    </citation>
    <scope>NUCLEOTIDE SEQUENCE</scope>
</reference>
<dbReference type="AlphaFoldDB" id="A0A160VB29"/>
<dbReference type="PANTHER" id="PTHR10724:SF7">
    <property type="entry name" value="SMALL RIBOSOMAL SUBUNIT PROTEIN BS1C"/>
    <property type="match status" value="1"/>
</dbReference>
<evidence type="ECO:0000256" key="1">
    <source>
        <dbReference type="ARBA" id="ARBA00006767"/>
    </source>
</evidence>
<evidence type="ECO:0000256" key="4">
    <source>
        <dbReference type="SAM" id="MobiDB-lite"/>
    </source>
</evidence>
<feature type="domain" description="S1 motif" evidence="5">
    <location>
        <begin position="28"/>
        <end position="82"/>
    </location>
</feature>
<dbReference type="InterPro" id="IPR035104">
    <property type="entry name" value="Ribosomal_protein_S1-like"/>
</dbReference>
<dbReference type="PRINTS" id="PR00681">
    <property type="entry name" value="RIBOSOMALS1"/>
</dbReference>
<dbReference type="GO" id="GO:0006412">
    <property type="term" value="P:translation"/>
    <property type="evidence" value="ECO:0007669"/>
    <property type="project" value="TreeGrafter"/>
</dbReference>
<evidence type="ECO:0000256" key="3">
    <source>
        <dbReference type="ARBA" id="ARBA00023274"/>
    </source>
</evidence>
<dbReference type="GO" id="GO:0005840">
    <property type="term" value="C:ribosome"/>
    <property type="evidence" value="ECO:0007669"/>
    <property type="project" value="UniProtKB-KW"/>
</dbReference>
<dbReference type="SUPFAM" id="SSF50249">
    <property type="entry name" value="Nucleic acid-binding proteins"/>
    <property type="match status" value="2"/>
</dbReference>
<dbReference type="GO" id="GO:1990904">
    <property type="term" value="C:ribonucleoprotein complex"/>
    <property type="evidence" value="ECO:0007669"/>
    <property type="project" value="UniProtKB-KW"/>
</dbReference>
<dbReference type="InterPro" id="IPR012340">
    <property type="entry name" value="NA-bd_OB-fold"/>
</dbReference>